<reference evidence="3" key="1">
    <citation type="submission" date="2021-05" db="EMBL/GenBank/DDBJ databases">
        <title>Energy efficiency and biological interactions define the core microbiome of deep oligotrophic groundwater.</title>
        <authorList>
            <person name="Mehrshad M."/>
            <person name="Lopez-Fernandez M."/>
            <person name="Bell E."/>
            <person name="Bernier-Latmani R."/>
            <person name="Bertilsson S."/>
            <person name="Dopson M."/>
        </authorList>
    </citation>
    <scope>NUCLEOTIDE SEQUENCE</scope>
    <source>
        <strain evidence="3">Modern_marine.mb.64</strain>
    </source>
</reference>
<dbReference type="Proteomes" id="UP000777784">
    <property type="component" value="Unassembled WGS sequence"/>
</dbReference>
<sequence>MRSLLTVALLVASISSSVAEPGLAISEEDLGAKLDTLLVPWDQSDAPGMAVLVQSRGTDIYRRCIGLADLEQGIKITPLTCFDLASVSKHLTAFGLCLLAEEGRLNLDDPIRRYLPELPLCAEPVLVRHLVHQSSGFWEFWTILNKYSGFQGRDYLRLSDVLTLLAGQSALNFAPGSRYAYTNTNYSLLSLVIERAGGIRFGIWMRDHVFTPLGMTGTLIQTECTELIPHRATAYLSDAEGYRLARPSNVEIPGSAHAFTNLEDMSRWLSSFHDKRLGGDRIFECITKPGVLNDGTQMNYAGGLIVSERKRTKTIQHSGQTGGFKTMLIYCPEEELGVVILANARSINAAGLAFEILDICRGLEPPRPAGETTEEPTLEPESFTPDVALLDSYTGGYRLQPDGGHDLHNGWDGRCGGADLGYGWRNSVGAPREFRI</sequence>
<proteinExistence type="predicted"/>
<feature type="signal peptide" evidence="1">
    <location>
        <begin position="1"/>
        <end position="19"/>
    </location>
</feature>
<dbReference type="InterPro" id="IPR001466">
    <property type="entry name" value="Beta-lactam-related"/>
</dbReference>
<feature type="chain" id="PRO_5037716626" evidence="1">
    <location>
        <begin position="20"/>
        <end position="436"/>
    </location>
</feature>
<organism evidence="3 4">
    <name type="scientific">Eiseniibacteriota bacterium</name>
    <dbReference type="NCBI Taxonomy" id="2212470"/>
    <lineage>
        <taxon>Bacteria</taxon>
        <taxon>Candidatus Eiseniibacteriota</taxon>
    </lineage>
</organism>
<evidence type="ECO:0000256" key="1">
    <source>
        <dbReference type="SAM" id="SignalP"/>
    </source>
</evidence>
<evidence type="ECO:0000313" key="3">
    <source>
        <dbReference type="EMBL" id="MBU2689782.1"/>
    </source>
</evidence>
<comment type="caution">
    <text evidence="3">The sequence shown here is derived from an EMBL/GenBank/DDBJ whole genome shotgun (WGS) entry which is preliminary data.</text>
</comment>
<dbReference type="AlphaFoldDB" id="A0A948W2C0"/>
<protein>
    <submittedName>
        <fullName evidence="3">Beta-lactamase family protein</fullName>
    </submittedName>
</protein>
<feature type="domain" description="Beta-lactamase-related" evidence="2">
    <location>
        <begin position="42"/>
        <end position="346"/>
    </location>
</feature>
<dbReference type="PANTHER" id="PTHR46825:SF9">
    <property type="entry name" value="BETA-LACTAMASE-RELATED DOMAIN-CONTAINING PROTEIN"/>
    <property type="match status" value="1"/>
</dbReference>
<name>A0A948W2C0_UNCEI</name>
<dbReference type="Gene3D" id="3.40.710.10">
    <property type="entry name" value="DD-peptidase/beta-lactamase superfamily"/>
    <property type="match status" value="1"/>
</dbReference>
<keyword evidence="1" id="KW-0732">Signal</keyword>
<evidence type="ECO:0000259" key="2">
    <source>
        <dbReference type="Pfam" id="PF00144"/>
    </source>
</evidence>
<dbReference type="InterPro" id="IPR012338">
    <property type="entry name" value="Beta-lactam/transpept-like"/>
</dbReference>
<gene>
    <name evidence="3" type="ORF">KJ970_02565</name>
</gene>
<accession>A0A948W2C0</accession>
<dbReference type="SUPFAM" id="SSF56601">
    <property type="entry name" value="beta-lactamase/transpeptidase-like"/>
    <property type="match status" value="1"/>
</dbReference>
<dbReference type="InterPro" id="IPR050491">
    <property type="entry name" value="AmpC-like"/>
</dbReference>
<evidence type="ECO:0000313" key="4">
    <source>
        <dbReference type="Proteomes" id="UP000777784"/>
    </source>
</evidence>
<dbReference type="EMBL" id="JAHJDP010000018">
    <property type="protein sequence ID" value="MBU2689782.1"/>
    <property type="molecule type" value="Genomic_DNA"/>
</dbReference>
<dbReference type="PANTHER" id="PTHR46825">
    <property type="entry name" value="D-ALANYL-D-ALANINE-CARBOXYPEPTIDASE/ENDOPEPTIDASE AMPH"/>
    <property type="match status" value="1"/>
</dbReference>
<dbReference type="Pfam" id="PF00144">
    <property type="entry name" value="Beta-lactamase"/>
    <property type="match status" value="1"/>
</dbReference>